<feature type="transmembrane region" description="Helical" evidence="4">
    <location>
        <begin position="642"/>
        <end position="663"/>
    </location>
</feature>
<dbReference type="InterPro" id="IPR003660">
    <property type="entry name" value="HAMP_dom"/>
</dbReference>
<feature type="domain" description="HAMP" evidence="5">
    <location>
        <begin position="325"/>
        <end position="377"/>
    </location>
</feature>
<keyword evidence="9" id="KW-1185">Reference proteome</keyword>
<evidence type="ECO:0000313" key="6">
    <source>
        <dbReference type="EMBL" id="KZB80333.1"/>
    </source>
</evidence>
<keyword evidence="2 4" id="KW-1133">Transmembrane helix</keyword>
<feature type="transmembrane region" description="Helical" evidence="4">
    <location>
        <begin position="27"/>
        <end position="49"/>
    </location>
</feature>
<evidence type="ECO:0000313" key="9">
    <source>
        <dbReference type="Proteomes" id="UP000186883"/>
    </source>
</evidence>
<evidence type="ECO:0000256" key="3">
    <source>
        <dbReference type="SAM" id="MobiDB-lite"/>
    </source>
</evidence>
<keyword evidence="1 4" id="KW-0812">Transmembrane</keyword>
<reference evidence="6 8" key="1">
    <citation type="submission" date="2015-12" db="EMBL/GenBank/DDBJ databases">
        <title>Amycolatopsis regifaucium genome sequencing and assembly.</title>
        <authorList>
            <person name="Mayilraj S."/>
        </authorList>
    </citation>
    <scope>NUCLEOTIDE SEQUENCE [LARGE SCALE GENOMIC DNA]</scope>
    <source>
        <strain evidence="6 8">GY080</strain>
    </source>
</reference>
<feature type="compositionally biased region" description="Basic and acidic residues" evidence="3">
    <location>
        <begin position="757"/>
        <end position="775"/>
    </location>
</feature>
<accession>A0A154M7A6</accession>
<dbReference type="SMART" id="SM00304">
    <property type="entry name" value="HAMP"/>
    <property type="match status" value="2"/>
</dbReference>
<comment type="caution">
    <text evidence="6">The sequence shown here is derived from an EMBL/GenBank/DDBJ whole genome shotgun (WGS) entry which is preliminary data.</text>
</comment>
<evidence type="ECO:0000256" key="4">
    <source>
        <dbReference type="SAM" id="Phobius"/>
    </source>
</evidence>
<dbReference type="PROSITE" id="PS50885">
    <property type="entry name" value="HAMP"/>
    <property type="match status" value="1"/>
</dbReference>
<organism evidence="6 8">
    <name type="scientific">Amycolatopsis regifaucium</name>
    <dbReference type="NCBI Taxonomy" id="546365"/>
    <lineage>
        <taxon>Bacteria</taxon>
        <taxon>Bacillati</taxon>
        <taxon>Actinomycetota</taxon>
        <taxon>Actinomycetes</taxon>
        <taxon>Pseudonocardiales</taxon>
        <taxon>Pseudonocardiaceae</taxon>
        <taxon>Amycolatopsis</taxon>
    </lineage>
</organism>
<dbReference type="GO" id="GO:0016020">
    <property type="term" value="C:membrane"/>
    <property type="evidence" value="ECO:0007669"/>
    <property type="project" value="InterPro"/>
</dbReference>
<dbReference type="GO" id="GO:0007165">
    <property type="term" value="P:signal transduction"/>
    <property type="evidence" value="ECO:0007669"/>
    <property type="project" value="InterPro"/>
</dbReference>
<name>A0A154M7A6_9PSEU</name>
<dbReference type="RefSeq" id="WP_061984487.1">
    <property type="nucleotide sequence ID" value="NZ_FOPQ01000015.1"/>
</dbReference>
<evidence type="ECO:0000256" key="2">
    <source>
        <dbReference type="ARBA" id="ARBA00022989"/>
    </source>
</evidence>
<dbReference type="EMBL" id="LOBU02000017">
    <property type="protein sequence ID" value="OKA05302.1"/>
    <property type="molecule type" value="Genomic_DNA"/>
</dbReference>
<gene>
    <name evidence="7" type="ORF">ATP06_0226375</name>
    <name evidence="6" type="ORF">AVL48_12555</name>
</gene>
<evidence type="ECO:0000313" key="8">
    <source>
        <dbReference type="Proteomes" id="UP000076321"/>
    </source>
</evidence>
<keyword evidence="4" id="KW-0472">Membrane</keyword>
<dbReference type="Proteomes" id="UP000076321">
    <property type="component" value="Unassembled WGS sequence"/>
</dbReference>
<reference evidence="7 9" key="2">
    <citation type="submission" date="2016-11" db="EMBL/GenBank/DDBJ databases">
        <title>Genome sequencing of Amycolatopsis regifaucium.</title>
        <authorList>
            <person name="Mayilraj S."/>
            <person name="Kaur N."/>
        </authorList>
    </citation>
    <scope>NUCLEOTIDE SEQUENCE [LARGE SCALE GENOMIC DNA]</scope>
    <source>
        <strain evidence="7 9">GY080</strain>
    </source>
</reference>
<dbReference type="Gene3D" id="6.10.340.10">
    <property type="match status" value="1"/>
</dbReference>
<dbReference type="Pfam" id="PF00672">
    <property type="entry name" value="HAMP"/>
    <property type="match status" value="1"/>
</dbReference>
<evidence type="ECO:0000259" key="5">
    <source>
        <dbReference type="PROSITE" id="PS50885"/>
    </source>
</evidence>
<evidence type="ECO:0000313" key="7">
    <source>
        <dbReference type="EMBL" id="OKA05302.1"/>
    </source>
</evidence>
<protein>
    <recommendedName>
        <fullName evidence="5">HAMP domain-containing protein</fullName>
    </recommendedName>
</protein>
<evidence type="ECO:0000256" key="1">
    <source>
        <dbReference type="ARBA" id="ARBA00022692"/>
    </source>
</evidence>
<dbReference type="AlphaFoldDB" id="A0A154M7A6"/>
<dbReference type="Gene3D" id="1.10.8.500">
    <property type="entry name" value="HAMP domain in histidine kinase"/>
    <property type="match status" value="1"/>
</dbReference>
<feature type="compositionally biased region" description="Basic and acidic residues" evidence="3">
    <location>
        <begin position="734"/>
        <end position="749"/>
    </location>
</feature>
<proteinExistence type="predicted"/>
<dbReference type="OrthoDB" id="3647180at2"/>
<feature type="transmembrane region" description="Helical" evidence="4">
    <location>
        <begin position="303"/>
        <end position="323"/>
    </location>
</feature>
<feature type="compositionally biased region" description="Basic and acidic residues" evidence="3">
    <location>
        <begin position="782"/>
        <end position="799"/>
    </location>
</feature>
<dbReference type="Proteomes" id="UP000186883">
    <property type="component" value="Unassembled WGS sequence"/>
</dbReference>
<feature type="region of interest" description="Disordered" evidence="3">
    <location>
        <begin position="732"/>
        <end position="799"/>
    </location>
</feature>
<dbReference type="EMBL" id="LQCI01000049">
    <property type="protein sequence ID" value="KZB80333.1"/>
    <property type="molecule type" value="Genomic_DNA"/>
</dbReference>
<feature type="transmembrane region" description="Helical" evidence="4">
    <location>
        <begin position="383"/>
        <end position="403"/>
    </location>
</feature>
<sequence>MNRQKDQLDPVARLRDQIPEAGFPRGVGVASATGFVLLLLITAFTALYLSTSGPLSAIGGKSGDLVPHEVTEGQRRATVALAQALATSATTAASDLQVSTGSGLFDNTDDEAVLNRLGETYPDWRGIVVFDPAARKVLATHGEPVAVESLRDVAVSTLTVRPIARPGDSPLVLTALPLTGARAGKLLVVSTALRGVQPELDKDAKQQLRLVTPDGALLYSYGAEIPENDKTAQELLTRATAAGAAGESGAFTGEAMAEPTKPDKRIAPVVSFAPVTSDGTAGSLGLTAVTISRFPVEPVPARWPGLIPAAALLVLAVGGFVLLRRTVVAPILRLRADALAVAAGVLDRPVRQSRVHEVNRLTRAVERCRSKLRRRKVGAKVKPFISAQAVVALVSLALLGWSVTVAATLGRQNAAVSPTVLSEYGGRVTHSADTLRRSLSQGLGDLRAVARLSAGKQPDQLRGMLEQLAMNESRFRSVYLTDADGGVLQSAGREALRDPGKLPDGAGLRQHNTSGRVPVVYAFTHLPDSAQVLVGEYDVPRMASMLGSAGGRVRVVDEGKRTIADTEGYFAFSQLTDPVLVKNFTTAQTGEDARETTSTTLVAAERLAGEGSVAELKWVVVAEQPIGSLGVADNTVRAGARVAALLTAVVALMLFAWHLLVVIRPLRRVAESAVPIAKGIGMGAVVYPQRQDEIGSIASCVEICRQALTEGKARLGEVRRPAGAATDETALLQRVKDAPKAERRPEPRVAPRRPARPHRDLPRAARDEPRPEQPRAPRRQRGPGESRQPHLAERGRSPK</sequence>